<dbReference type="Proteomes" id="UP000248291">
    <property type="component" value="Unassembled WGS sequence"/>
</dbReference>
<evidence type="ECO:0000313" key="2">
    <source>
        <dbReference type="Proteomes" id="UP000248291"/>
    </source>
</evidence>
<comment type="caution">
    <text evidence="1">The sequence shown here is derived from an EMBL/GenBank/DDBJ whole genome shotgun (WGS) entry which is preliminary data.</text>
</comment>
<proteinExistence type="predicted"/>
<protein>
    <submittedName>
        <fullName evidence="1">Uncharacterized protein</fullName>
    </submittedName>
</protein>
<accession>A0AAN4Q767</accession>
<name>A0AAN4Q767_PSESF</name>
<dbReference type="EMBL" id="BGKA01000167">
    <property type="protein sequence ID" value="GBH18577.1"/>
    <property type="molecule type" value="Genomic_DNA"/>
</dbReference>
<sequence>MQREDFLRLAAALRQFNAYQPDVSIAIAAARAGGEYRQASAME</sequence>
<gene>
    <name evidence="1" type="ORF">KPSA3_04565</name>
</gene>
<dbReference type="AlphaFoldDB" id="A0AAN4Q767"/>
<organism evidence="1 2">
    <name type="scientific">Pseudomonas syringae pv. actinidiae</name>
    <dbReference type="NCBI Taxonomy" id="103796"/>
    <lineage>
        <taxon>Bacteria</taxon>
        <taxon>Pseudomonadati</taxon>
        <taxon>Pseudomonadota</taxon>
        <taxon>Gammaproteobacteria</taxon>
        <taxon>Pseudomonadales</taxon>
        <taxon>Pseudomonadaceae</taxon>
        <taxon>Pseudomonas</taxon>
        <taxon>Pseudomonas syringae</taxon>
    </lineage>
</organism>
<evidence type="ECO:0000313" key="1">
    <source>
        <dbReference type="EMBL" id="GBH18577.1"/>
    </source>
</evidence>
<reference evidence="1 2" key="1">
    <citation type="submission" date="2018-04" db="EMBL/GenBank/DDBJ databases">
        <title>Draft genome sequence of Pseudomonas syringae pv. actinidiae biovar 3 strains isolated from kiwifruit in Kagawa prefecture.</title>
        <authorList>
            <person name="Tabuchi M."/>
            <person name="Saito M."/>
            <person name="Fujiwara S."/>
            <person name="Sasa N."/>
            <person name="Akimitsu K."/>
            <person name="Gomi K."/>
            <person name="Konishi-Sugita S."/>
            <person name="Hamano K."/>
            <person name="Kataoka I."/>
        </authorList>
    </citation>
    <scope>NUCLEOTIDE SEQUENCE [LARGE SCALE GENOMIC DNA]</scope>
    <source>
        <strain evidence="1 2">MAFF212211</strain>
    </source>
</reference>